<evidence type="ECO:0000259" key="2">
    <source>
        <dbReference type="Pfam" id="PF22936"/>
    </source>
</evidence>
<evidence type="ECO:0000313" key="3">
    <source>
        <dbReference type="EMBL" id="POW19363.1"/>
    </source>
</evidence>
<dbReference type="AlphaFoldDB" id="A0A2S4WC89"/>
<evidence type="ECO:0000313" key="4">
    <source>
        <dbReference type="Proteomes" id="UP000238274"/>
    </source>
</evidence>
<dbReference type="VEuPathDB" id="FungiDB:PSTT_06023"/>
<reference evidence="4" key="3">
    <citation type="journal article" date="2018" name="Mol. Plant Microbe Interact.">
        <title>Genome sequence resources for the wheat stripe rust pathogen (Puccinia striiformis f. sp. tritici) and the barley stripe rust pathogen (Puccinia striiformis f. sp. hordei).</title>
        <authorList>
            <person name="Xia C."/>
            <person name="Wang M."/>
            <person name="Yin C."/>
            <person name="Cornejo O.E."/>
            <person name="Hulbert S.H."/>
            <person name="Chen X."/>
        </authorList>
    </citation>
    <scope>NUCLEOTIDE SEQUENCE [LARGE SCALE GENOMIC DNA]</scope>
    <source>
        <strain evidence="4">93TX-2</strain>
    </source>
</reference>
<organism evidence="3 4">
    <name type="scientific">Puccinia striiformis</name>
    <dbReference type="NCBI Taxonomy" id="27350"/>
    <lineage>
        <taxon>Eukaryota</taxon>
        <taxon>Fungi</taxon>
        <taxon>Dikarya</taxon>
        <taxon>Basidiomycota</taxon>
        <taxon>Pucciniomycotina</taxon>
        <taxon>Pucciniomycetes</taxon>
        <taxon>Pucciniales</taxon>
        <taxon>Pucciniaceae</taxon>
        <taxon>Puccinia</taxon>
    </lineage>
</organism>
<dbReference type="VEuPathDB" id="FungiDB:PSHT_04732"/>
<feature type="domain" description="Retrovirus-related Pol polyprotein from transposon TNT 1-94-like beta-barrel" evidence="2">
    <location>
        <begin position="111"/>
        <end position="186"/>
    </location>
</feature>
<proteinExistence type="predicted"/>
<keyword evidence="4" id="KW-1185">Reference proteome</keyword>
<sequence>KQPSTLAIVKSHLKSKRLDGDVAIKIKSESAMKVVLPQCKNGTHNPNSNHPKSNCFQLHPDQESAYQKRFANKKKAKAANHQSIQDTPDQSGGTAYLCMAKSARDHSPSILLNSCCTNHMFSDRKLFSNYSLYHSKVEVADGKFINVVGAGLVNIKNRNGVTFPFKALQSLLYLSRSIHMLSSVPQTLDSIPQMSGPAGNSAWTTRVASFDPYPTSQASRATAKQSKAPAPPKPPANKGPLPAINPPVEIAIPCGFKMWSNGGWTPKQKLQPVVH</sequence>
<name>A0A2S4WC89_9BASI</name>
<gene>
    <name evidence="3" type="ORF">PSHT_04732</name>
</gene>
<dbReference type="OrthoDB" id="97058at2759"/>
<feature type="non-terminal residue" evidence="3">
    <location>
        <position position="1"/>
    </location>
</feature>
<dbReference type="InterPro" id="IPR054722">
    <property type="entry name" value="PolX-like_BBD"/>
</dbReference>
<evidence type="ECO:0000256" key="1">
    <source>
        <dbReference type="SAM" id="MobiDB-lite"/>
    </source>
</evidence>
<reference evidence="3 4" key="1">
    <citation type="submission" date="2017-12" db="EMBL/GenBank/DDBJ databases">
        <title>Gene loss provides genomic basis for host adaptation in cereal stripe rust fungi.</title>
        <authorList>
            <person name="Xia C."/>
        </authorList>
    </citation>
    <scope>NUCLEOTIDE SEQUENCE [LARGE SCALE GENOMIC DNA]</scope>
    <source>
        <strain evidence="3 4">93TX-2</strain>
    </source>
</reference>
<dbReference type="EMBL" id="PKSM01000050">
    <property type="protein sequence ID" value="POW19363.1"/>
    <property type="molecule type" value="Genomic_DNA"/>
</dbReference>
<dbReference type="Proteomes" id="UP000238274">
    <property type="component" value="Unassembled WGS sequence"/>
</dbReference>
<dbReference type="Pfam" id="PF22936">
    <property type="entry name" value="Pol_BBD"/>
    <property type="match status" value="1"/>
</dbReference>
<comment type="caution">
    <text evidence="3">The sequence shown here is derived from an EMBL/GenBank/DDBJ whole genome shotgun (WGS) entry which is preliminary data.</text>
</comment>
<protein>
    <recommendedName>
        <fullName evidence="2">Retrovirus-related Pol polyprotein from transposon TNT 1-94-like beta-barrel domain-containing protein</fullName>
    </recommendedName>
</protein>
<feature type="region of interest" description="Disordered" evidence="1">
    <location>
        <begin position="213"/>
        <end position="244"/>
    </location>
</feature>
<accession>A0A2S4WC89</accession>
<reference evidence="4" key="2">
    <citation type="journal article" date="2018" name="BMC Genomics">
        <title>Genomic insights into host adaptation between the wheat stripe rust pathogen (Puccinia striiformis f. sp. tritici) and the barley stripe rust pathogen (Puccinia striiformis f. sp. hordei).</title>
        <authorList>
            <person name="Xia C."/>
            <person name="Wang M."/>
            <person name="Yin C."/>
            <person name="Cornejo O.E."/>
            <person name="Hulbert S.H."/>
            <person name="Chen X."/>
        </authorList>
    </citation>
    <scope>NUCLEOTIDE SEQUENCE [LARGE SCALE GENOMIC DNA]</scope>
    <source>
        <strain evidence="4">93TX-2</strain>
    </source>
</reference>